<dbReference type="Pfam" id="PF00169">
    <property type="entry name" value="PH"/>
    <property type="match status" value="2"/>
</dbReference>
<keyword evidence="1" id="KW-0862">Zinc</keyword>
<dbReference type="InterPro" id="IPR052589">
    <property type="entry name" value="Arf-GAP_dual-PH_domain"/>
</dbReference>
<evidence type="ECO:0000259" key="2">
    <source>
        <dbReference type="PROSITE" id="PS50003"/>
    </source>
</evidence>
<organism evidence="4 5">
    <name type="scientific">Oopsacas minuta</name>
    <dbReference type="NCBI Taxonomy" id="111878"/>
    <lineage>
        <taxon>Eukaryota</taxon>
        <taxon>Metazoa</taxon>
        <taxon>Porifera</taxon>
        <taxon>Hexactinellida</taxon>
        <taxon>Hexasterophora</taxon>
        <taxon>Lyssacinosida</taxon>
        <taxon>Leucopsacidae</taxon>
        <taxon>Oopsacas</taxon>
    </lineage>
</organism>
<evidence type="ECO:0000259" key="3">
    <source>
        <dbReference type="PROSITE" id="PS50115"/>
    </source>
</evidence>
<dbReference type="SUPFAM" id="SSF57863">
    <property type="entry name" value="ArfGap/RecO-like zinc finger"/>
    <property type="match status" value="1"/>
</dbReference>
<dbReference type="PANTHER" id="PTHR46021:SF2">
    <property type="entry name" value="ARF-GAP WITH DUAL PH DOMAIN-CONTAINING PROTEIN 1"/>
    <property type="match status" value="1"/>
</dbReference>
<dbReference type="AlphaFoldDB" id="A0AAV7JP05"/>
<evidence type="ECO:0000313" key="4">
    <source>
        <dbReference type="EMBL" id="KAI6650598.1"/>
    </source>
</evidence>
<comment type="caution">
    <text evidence="4">The sequence shown here is derived from an EMBL/GenBank/DDBJ whole genome shotgun (WGS) entry which is preliminary data.</text>
</comment>
<dbReference type="GO" id="GO:0005737">
    <property type="term" value="C:cytoplasm"/>
    <property type="evidence" value="ECO:0007669"/>
    <property type="project" value="TreeGrafter"/>
</dbReference>
<dbReference type="SUPFAM" id="SSF50729">
    <property type="entry name" value="PH domain-like"/>
    <property type="match status" value="2"/>
</dbReference>
<dbReference type="Gene3D" id="1.10.220.150">
    <property type="entry name" value="Arf GTPase activating protein"/>
    <property type="match status" value="1"/>
</dbReference>
<dbReference type="PANTHER" id="PTHR46021">
    <property type="entry name" value="ARF-GAP WITH DUAL PH DOMAIN-CONTAINING PROTEIN 1-LIKE PROTEIN"/>
    <property type="match status" value="1"/>
</dbReference>
<dbReference type="Gene3D" id="2.30.29.30">
    <property type="entry name" value="Pleckstrin-homology domain (PH domain)/Phosphotyrosine-binding domain (PTB)"/>
    <property type="match status" value="2"/>
</dbReference>
<reference evidence="4 5" key="1">
    <citation type="journal article" date="2023" name="BMC Biol.">
        <title>The compact genome of the sponge Oopsacas minuta (Hexactinellida) is lacking key metazoan core genes.</title>
        <authorList>
            <person name="Santini S."/>
            <person name="Schenkelaars Q."/>
            <person name="Jourda C."/>
            <person name="Duchesne M."/>
            <person name="Belahbib H."/>
            <person name="Rocher C."/>
            <person name="Selva M."/>
            <person name="Riesgo A."/>
            <person name="Vervoort M."/>
            <person name="Leys S.P."/>
            <person name="Kodjabachian L."/>
            <person name="Le Bivic A."/>
            <person name="Borchiellini C."/>
            <person name="Claverie J.M."/>
            <person name="Renard E."/>
        </authorList>
    </citation>
    <scope>NUCLEOTIDE SEQUENCE [LARGE SCALE GENOMIC DNA]</scope>
    <source>
        <strain evidence="4">SPO-2</strain>
    </source>
</reference>
<dbReference type="InterPro" id="IPR037278">
    <property type="entry name" value="ARFGAP/RecO"/>
</dbReference>
<accession>A0AAV7JP05</accession>
<dbReference type="GO" id="GO:0005547">
    <property type="term" value="F:phosphatidylinositol-3,4,5-trisphosphate binding"/>
    <property type="evidence" value="ECO:0007669"/>
    <property type="project" value="TreeGrafter"/>
</dbReference>
<dbReference type="Proteomes" id="UP001165289">
    <property type="component" value="Unassembled WGS sequence"/>
</dbReference>
<dbReference type="GO" id="GO:0005096">
    <property type="term" value="F:GTPase activator activity"/>
    <property type="evidence" value="ECO:0007669"/>
    <property type="project" value="InterPro"/>
</dbReference>
<dbReference type="InterPro" id="IPR001849">
    <property type="entry name" value="PH_domain"/>
</dbReference>
<feature type="domain" description="PH" evidence="2">
    <location>
        <begin position="227"/>
        <end position="331"/>
    </location>
</feature>
<proteinExistence type="predicted"/>
<dbReference type="EMBL" id="JAKMXF010000310">
    <property type="protein sequence ID" value="KAI6650598.1"/>
    <property type="molecule type" value="Genomic_DNA"/>
</dbReference>
<dbReference type="GO" id="GO:0005886">
    <property type="term" value="C:plasma membrane"/>
    <property type="evidence" value="ECO:0007669"/>
    <property type="project" value="TreeGrafter"/>
</dbReference>
<dbReference type="PROSITE" id="PS50003">
    <property type="entry name" value="PH_DOMAIN"/>
    <property type="match status" value="2"/>
</dbReference>
<evidence type="ECO:0000313" key="5">
    <source>
        <dbReference type="Proteomes" id="UP001165289"/>
    </source>
</evidence>
<gene>
    <name evidence="4" type="ORF">LOD99_7648</name>
</gene>
<keyword evidence="1" id="KW-0479">Metal-binding</keyword>
<protein>
    <submittedName>
        <fullName evidence="4">Uncharacterized protein</fullName>
    </submittedName>
</protein>
<dbReference type="InterPro" id="IPR038508">
    <property type="entry name" value="ArfGAP_dom_sf"/>
</dbReference>
<feature type="domain" description="Arf-GAP" evidence="3">
    <location>
        <begin position="1"/>
        <end position="117"/>
    </location>
</feature>
<name>A0AAV7JP05_9METZ</name>
<dbReference type="Pfam" id="PF01412">
    <property type="entry name" value="ArfGap"/>
    <property type="match status" value="1"/>
</dbReference>
<dbReference type="PROSITE" id="PS50115">
    <property type="entry name" value="ARFGAP"/>
    <property type="match status" value="1"/>
</dbReference>
<dbReference type="InterPro" id="IPR001164">
    <property type="entry name" value="ArfGAP_dom"/>
</dbReference>
<keyword evidence="1" id="KW-0863">Zinc-finger</keyword>
<dbReference type="SMART" id="SM00233">
    <property type="entry name" value="PH"/>
    <property type="match status" value="2"/>
</dbReference>
<evidence type="ECO:0000256" key="1">
    <source>
        <dbReference type="PROSITE-ProRule" id="PRU00288"/>
    </source>
</evidence>
<feature type="domain" description="PH" evidence="2">
    <location>
        <begin position="120"/>
        <end position="216"/>
    </location>
</feature>
<dbReference type="InterPro" id="IPR011993">
    <property type="entry name" value="PH-like_dom_sf"/>
</dbReference>
<dbReference type="GO" id="GO:0008270">
    <property type="term" value="F:zinc ion binding"/>
    <property type="evidence" value="ECO:0007669"/>
    <property type="project" value="UniProtKB-KW"/>
</dbReference>
<sequence>MSSITELLTQEVNQKCADCSSPNITHVSTKFGTLVCSDCAKIHKDVISDKVELLPCDKLPEDVEINGNVANNTFEQHLPQFYAKPNPESKSWVKEHFINSKYNREIFSSTETLNKSNIGKGVKSGQMHKKGKSKEVWKPRTFILKDGTFKYFINHSDEHPKSIMEVKDIEVKFELIDQSLVLAITQKNKSDRTYYVLSSTARETVEWYYCIASAKYGNNSDSAHTETNTISTHMYKTGPNSHDKWKRRWFSLSNNYITYFKEKLDSHAKGHIEIGNTSEGYNLIEGPAKHGKETPTEYSFTLITPNREFKLCAETKEDQQAWMKALRQIVLIE</sequence>
<keyword evidence="5" id="KW-1185">Reference proteome</keyword>
<dbReference type="SMART" id="SM00105">
    <property type="entry name" value="ArfGap"/>
    <property type="match status" value="1"/>
</dbReference>